<dbReference type="Proteomes" id="UP000070133">
    <property type="component" value="Unassembled WGS sequence"/>
</dbReference>
<feature type="compositionally biased region" description="Polar residues" evidence="1">
    <location>
        <begin position="106"/>
        <end position="131"/>
    </location>
</feature>
<proteinExistence type="predicted"/>
<evidence type="ECO:0000313" key="3">
    <source>
        <dbReference type="Proteomes" id="UP000070133"/>
    </source>
</evidence>
<feature type="region of interest" description="Disordered" evidence="1">
    <location>
        <begin position="21"/>
        <end position="59"/>
    </location>
</feature>
<evidence type="ECO:0000256" key="1">
    <source>
        <dbReference type="SAM" id="MobiDB-lite"/>
    </source>
</evidence>
<feature type="region of interest" description="Disordered" evidence="1">
    <location>
        <begin position="94"/>
        <end position="131"/>
    </location>
</feature>
<dbReference type="EMBL" id="LFZN01000137">
    <property type="protein sequence ID" value="KXS97670.1"/>
    <property type="molecule type" value="Genomic_DNA"/>
</dbReference>
<reference evidence="2 3" key="1">
    <citation type="submission" date="2015-07" db="EMBL/GenBank/DDBJ databases">
        <title>Comparative genomics of the Sigatoka disease complex on banana suggests a link between parallel evolutionary changes in Pseudocercospora fijiensis and Pseudocercospora eumusae and increased virulence on the banana host.</title>
        <authorList>
            <person name="Chang T.-C."/>
            <person name="Salvucci A."/>
            <person name="Crous P.W."/>
            <person name="Stergiopoulos I."/>
        </authorList>
    </citation>
    <scope>NUCLEOTIDE SEQUENCE [LARGE SCALE GENOMIC DNA]</scope>
    <source>
        <strain evidence="2 3">CBS 114824</strain>
    </source>
</reference>
<protein>
    <submittedName>
        <fullName evidence="2">Uncharacterized protein</fullName>
    </submittedName>
</protein>
<evidence type="ECO:0000313" key="2">
    <source>
        <dbReference type="EMBL" id="KXS97670.1"/>
    </source>
</evidence>
<organism evidence="2 3">
    <name type="scientific">Pseudocercospora eumusae</name>
    <dbReference type="NCBI Taxonomy" id="321146"/>
    <lineage>
        <taxon>Eukaryota</taxon>
        <taxon>Fungi</taxon>
        <taxon>Dikarya</taxon>
        <taxon>Ascomycota</taxon>
        <taxon>Pezizomycotina</taxon>
        <taxon>Dothideomycetes</taxon>
        <taxon>Dothideomycetidae</taxon>
        <taxon>Mycosphaerellales</taxon>
        <taxon>Mycosphaerellaceae</taxon>
        <taxon>Pseudocercospora</taxon>
    </lineage>
</organism>
<gene>
    <name evidence="2" type="ORF">AC578_10559</name>
</gene>
<dbReference type="AlphaFoldDB" id="A0A139H5B7"/>
<accession>A0A139H5B7</accession>
<keyword evidence="3" id="KW-1185">Reference proteome</keyword>
<comment type="caution">
    <text evidence="2">The sequence shown here is derived from an EMBL/GenBank/DDBJ whole genome shotgun (WGS) entry which is preliminary data.</text>
</comment>
<sequence length="131" mass="14258">MHRLASNRLMQHDREVTIGWSYSKPESPGPLLDTLGAHFDGQGRRRHHAGSPCAASRKQHRASCLVGYGPQLAARSGTKLGTTKITVTPARNFAKLRTSDTDTPNHDSLQMKESISDAQSQSITLSRPSPA</sequence>
<name>A0A139H5B7_9PEZI</name>